<evidence type="ECO:0000256" key="1">
    <source>
        <dbReference type="SAM" id="MobiDB-lite"/>
    </source>
</evidence>
<protein>
    <submittedName>
        <fullName evidence="2">Uncharacterized protein</fullName>
    </submittedName>
</protein>
<feature type="region of interest" description="Disordered" evidence="1">
    <location>
        <begin position="19"/>
        <end position="39"/>
    </location>
</feature>
<name>A0AAV6TFD6_9ARAC</name>
<keyword evidence="3" id="KW-1185">Reference proteome</keyword>
<dbReference type="Proteomes" id="UP000827092">
    <property type="component" value="Unassembled WGS sequence"/>
</dbReference>
<comment type="caution">
    <text evidence="2">The sequence shown here is derived from an EMBL/GenBank/DDBJ whole genome shotgun (WGS) entry which is preliminary data.</text>
</comment>
<reference evidence="2 3" key="1">
    <citation type="journal article" date="2022" name="Nat. Ecol. Evol.">
        <title>A masculinizing supergene underlies an exaggerated male reproductive morph in a spider.</title>
        <authorList>
            <person name="Hendrickx F."/>
            <person name="De Corte Z."/>
            <person name="Sonet G."/>
            <person name="Van Belleghem S.M."/>
            <person name="Kostlbacher S."/>
            <person name="Vangestel C."/>
        </authorList>
    </citation>
    <scope>NUCLEOTIDE SEQUENCE [LARGE SCALE GENOMIC DNA]</scope>
    <source>
        <strain evidence="2">W744_W776</strain>
    </source>
</reference>
<accession>A0AAV6TFD6</accession>
<gene>
    <name evidence="2" type="ORF">JTE90_008204</name>
</gene>
<dbReference type="AlphaFoldDB" id="A0AAV6TFD6"/>
<sequence length="74" mass="7892">MAVIAIAIPARKRFNGLPIPVGKGKHNDDSFMWPGRGGPGNLRALRPAIALPRGQTPPVPSKKNRWTGTDPSAI</sequence>
<organism evidence="2 3">
    <name type="scientific">Oedothorax gibbosus</name>
    <dbReference type="NCBI Taxonomy" id="931172"/>
    <lineage>
        <taxon>Eukaryota</taxon>
        <taxon>Metazoa</taxon>
        <taxon>Ecdysozoa</taxon>
        <taxon>Arthropoda</taxon>
        <taxon>Chelicerata</taxon>
        <taxon>Arachnida</taxon>
        <taxon>Araneae</taxon>
        <taxon>Araneomorphae</taxon>
        <taxon>Entelegynae</taxon>
        <taxon>Araneoidea</taxon>
        <taxon>Linyphiidae</taxon>
        <taxon>Erigoninae</taxon>
        <taxon>Oedothorax</taxon>
    </lineage>
</organism>
<proteinExistence type="predicted"/>
<evidence type="ECO:0000313" key="3">
    <source>
        <dbReference type="Proteomes" id="UP000827092"/>
    </source>
</evidence>
<feature type="region of interest" description="Disordered" evidence="1">
    <location>
        <begin position="51"/>
        <end position="74"/>
    </location>
</feature>
<evidence type="ECO:0000313" key="2">
    <source>
        <dbReference type="EMBL" id="KAG8159484.1"/>
    </source>
</evidence>
<dbReference type="EMBL" id="JAFNEN010005865">
    <property type="protein sequence ID" value="KAG8159484.1"/>
    <property type="molecule type" value="Genomic_DNA"/>
</dbReference>